<comment type="caution">
    <text evidence="2">The sequence shown here is derived from an EMBL/GenBank/DDBJ whole genome shotgun (WGS) entry which is preliminary data.</text>
</comment>
<accession>A0A1R3IKF2</accession>
<feature type="region of interest" description="Disordered" evidence="1">
    <location>
        <begin position="1"/>
        <end position="164"/>
    </location>
</feature>
<evidence type="ECO:0000256" key="1">
    <source>
        <dbReference type="SAM" id="MobiDB-lite"/>
    </source>
</evidence>
<sequence>MAQTSGEGDRASTEKAPSTAVDETNVTRASGETNSAKGDLTLATTEEVIAGLEPLATALTSPKRKGKAKPSSHSTSSPTERASVVIKPKKKVTKKATTNTDEATAHATESDVVSEATKLPPAIHTKRPRTKHPNVVDASETIPAAASKPAKVAGTRQSKRIKKA</sequence>
<gene>
    <name evidence="2" type="ORF">COLO4_22735</name>
</gene>
<evidence type="ECO:0000313" key="2">
    <source>
        <dbReference type="EMBL" id="OMO83026.1"/>
    </source>
</evidence>
<dbReference type="AlphaFoldDB" id="A0A1R3IKF2"/>
<dbReference type="EMBL" id="AWUE01018042">
    <property type="protein sequence ID" value="OMO83026.1"/>
    <property type="molecule type" value="Genomic_DNA"/>
</dbReference>
<reference evidence="3" key="1">
    <citation type="submission" date="2013-09" db="EMBL/GenBank/DDBJ databases">
        <title>Corchorus olitorius genome sequencing.</title>
        <authorList>
            <person name="Alam M."/>
            <person name="Haque M.S."/>
            <person name="Islam M.S."/>
            <person name="Emdad E.M."/>
            <person name="Islam M.M."/>
            <person name="Ahmed B."/>
            <person name="Halim A."/>
            <person name="Hossen Q.M.M."/>
            <person name="Hossain M.Z."/>
            <person name="Ahmed R."/>
            <person name="Khan M.M."/>
            <person name="Islam R."/>
            <person name="Rashid M.M."/>
            <person name="Khan S.A."/>
            <person name="Rahman M.S."/>
            <person name="Alam M."/>
            <person name="Yahiya A.S."/>
            <person name="Khan M.S."/>
            <person name="Azam M.S."/>
            <person name="Haque T."/>
            <person name="Lashkar M.Z.H."/>
            <person name="Akhand A.I."/>
            <person name="Morshed G."/>
            <person name="Roy S."/>
            <person name="Uddin K.S."/>
            <person name="Rabeya T."/>
            <person name="Hossain A.S."/>
            <person name="Chowdhury A."/>
            <person name="Snigdha A.R."/>
            <person name="Mortoza M.S."/>
            <person name="Matin S.A."/>
            <person name="Hoque S.M.E."/>
            <person name="Islam M.K."/>
            <person name="Roy D.K."/>
            <person name="Haider R."/>
            <person name="Moosa M.M."/>
            <person name="Elias S.M."/>
            <person name="Hasan A.M."/>
            <person name="Jahan S."/>
            <person name="Shafiuddin M."/>
            <person name="Mahmood N."/>
            <person name="Shommy N.S."/>
        </authorList>
    </citation>
    <scope>NUCLEOTIDE SEQUENCE [LARGE SCALE GENOMIC DNA]</scope>
    <source>
        <strain evidence="3">cv. O-4</strain>
    </source>
</reference>
<feature type="compositionally biased region" description="Polar residues" evidence="1">
    <location>
        <begin position="21"/>
        <end position="36"/>
    </location>
</feature>
<protein>
    <submittedName>
        <fullName evidence="2">Uncharacterized protein</fullName>
    </submittedName>
</protein>
<feature type="compositionally biased region" description="Polar residues" evidence="1">
    <location>
        <begin position="71"/>
        <end position="80"/>
    </location>
</feature>
<dbReference type="OrthoDB" id="10408739at2759"/>
<evidence type="ECO:0000313" key="3">
    <source>
        <dbReference type="Proteomes" id="UP000187203"/>
    </source>
</evidence>
<dbReference type="Proteomes" id="UP000187203">
    <property type="component" value="Unassembled WGS sequence"/>
</dbReference>
<organism evidence="2 3">
    <name type="scientific">Corchorus olitorius</name>
    <dbReference type="NCBI Taxonomy" id="93759"/>
    <lineage>
        <taxon>Eukaryota</taxon>
        <taxon>Viridiplantae</taxon>
        <taxon>Streptophyta</taxon>
        <taxon>Embryophyta</taxon>
        <taxon>Tracheophyta</taxon>
        <taxon>Spermatophyta</taxon>
        <taxon>Magnoliopsida</taxon>
        <taxon>eudicotyledons</taxon>
        <taxon>Gunneridae</taxon>
        <taxon>Pentapetalae</taxon>
        <taxon>rosids</taxon>
        <taxon>malvids</taxon>
        <taxon>Malvales</taxon>
        <taxon>Malvaceae</taxon>
        <taxon>Grewioideae</taxon>
        <taxon>Apeibeae</taxon>
        <taxon>Corchorus</taxon>
    </lineage>
</organism>
<name>A0A1R3IKF2_9ROSI</name>
<proteinExistence type="predicted"/>
<keyword evidence="3" id="KW-1185">Reference proteome</keyword>